<evidence type="ECO:0000256" key="4">
    <source>
        <dbReference type="ARBA" id="ARBA00023274"/>
    </source>
</evidence>
<evidence type="ECO:0000256" key="2">
    <source>
        <dbReference type="ARBA" id="ARBA00011838"/>
    </source>
</evidence>
<dbReference type="GO" id="GO:0003735">
    <property type="term" value="F:structural constituent of ribosome"/>
    <property type="evidence" value="ECO:0007669"/>
    <property type="project" value="InterPro"/>
</dbReference>
<feature type="domain" description="Large ribosomal subunit protein uL30-like ferredoxin-like fold" evidence="6">
    <location>
        <begin position="5"/>
        <end position="53"/>
    </location>
</feature>
<dbReference type="EMBL" id="DTMF01000264">
    <property type="protein sequence ID" value="HGF34856.1"/>
    <property type="molecule type" value="Genomic_DNA"/>
</dbReference>
<evidence type="ECO:0000256" key="3">
    <source>
        <dbReference type="ARBA" id="ARBA00022980"/>
    </source>
</evidence>
<dbReference type="InterPro" id="IPR036919">
    <property type="entry name" value="Ribo_uL30_ferredoxin-like_sf"/>
</dbReference>
<keyword evidence="3 7" id="KW-0689">Ribosomal protein</keyword>
<gene>
    <name evidence="7" type="ORF">ENW96_10795</name>
</gene>
<keyword evidence="4" id="KW-0687">Ribonucleoprotein</keyword>
<dbReference type="NCBIfam" id="TIGR01308">
    <property type="entry name" value="rpmD_bact"/>
    <property type="match status" value="1"/>
</dbReference>
<dbReference type="InterPro" id="IPR016082">
    <property type="entry name" value="Ribosomal_uL30_ferredoxin-like"/>
</dbReference>
<dbReference type="PIRSF" id="PIRSF002211">
    <property type="entry name" value="Ribosomal_L30_bac-type"/>
    <property type="match status" value="1"/>
</dbReference>
<reference evidence="7" key="1">
    <citation type="journal article" date="2020" name="mSystems">
        <title>Genome- and Community-Level Interaction Insights into Carbon Utilization and Element Cycling Functions of Hydrothermarchaeota in Hydrothermal Sediment.</title>
        <authorList>
            <person name="Zhou Z."/>
            <person name="Liu Y."/>
            <person name="Xu W."/>
            <person name="Pan J."/>
            <person name="Luo Z.H."/>
            <person name="Li M."/>
        </authorList>
    </citation>
    <scope>NUCLEOTIDE SEQUENCE [LARGE SCALE GENOMIC DNA]</scope>
    <source>
        <strain evidence="7">SpSt-897</strain>
    </source>
</reference>
<dbReference type="CDD" id="cd01658">
    <property type="entry name" value="Ribosomal_L30"/>
    <property type="match status" value="1"/>
</dbReference>
<protein>
    <recommendedName>
        <fullName evidence="5">50S ribosomal protein L30</fullName>
    </recommendedName>
</protein>
<dbReference type="GO" id="GO:0022625">
    <property type="term" value="C:cytosolic large ribosomal subunit"/>
    <property type="evidence" value="ECO:0007669"/>
    <property type="project" value="TreeGrafter"/>
</dbReference>
<dbReference type="PANTHER" id="PTHR15892:SF2">
    <property type="entry name" value="LARGE RIBOSOMAL SUBUNIT PROTEIN UL30M"/>
    <property type="match status" value="1"/>
</dbReference>
<evidence type="ECO:0000256" key="1">
    <source>
        <dbReference type="ARBA" id="ARBA00007594"/>
    </source>
</evidence>
<dbReference type="SUPFAM" id="SSF55129">
    <property type="entry name" value="Ribosomal protein L30p/L7e"/>
    <property type="match status" value="1"/>
</dbReference>
<name>A0A7C3UYT4_9BACT</name>
<dbReference type="HAMAP" id="MF_01371_B">
    <property type="entry name" value="Ribosomal_uL30_B"/>
    <property type="match status" value="1"/>
</dbReference>
<dbReference type="AlphaFoldDB" id="A0A7C3UYT4"/>
<dbReference type="Pfam" id="PF00327">
    <property type="entry name" value="Ribosomal_L30"/>
    <property type="match status" value="1"/>
</dbReference>
<dbReference type="PANTHER" id="PTHR15892">
    <property type="entry name" value="MITOCHONDRIAL RIBOSOMAL PROTEIN L30"/>
    <property type="match status" value="1"/>
</dbReference>
<organism evidence="7">
    <name type="scientific">Desulfobacca acetoxidans</name>
    <dbReference type="NCBI Taxonomy" id="60893"/>
    <lineage>
        <taxon>Bacteria</taxon>
        <taxon>Pseudomonadati</taxon>
        <taxon>Thermodesulfobacteriota</taxon>
        <taxon>Desulfobaccia</taxon>
        <taxon>Desulfobaccales</taxon>
        <taxon>Desulfobaccaceae</taxon>
        <taxon>Desulfobacca</taxon>
    </lineage>
</organism>
<comment type="caution">
    <text evidence="7">The sequence shown here is derived from an EMBL/GenBank/DDBJ whole genome shotgun (WGS) entry which is preliminary data.</text>
</comment>
<sequence length="63" mass="7111">MMILEITLVKSPLGRPPKHRTTIKTLGLTKLNKTVRLKETPAVAGMVNQVRHLLEVRRLPEGE</sequence>
<comment type="similarity">
    <text evidence="1">Belongs to the universal ribosomal protein uL30 family.</text>
</comment>
<comment type="subunit">
    <text evidence="2">Part of the 50S ribosomal subunit.</text>
</comment>
<evidence type="ECO:0000313" key="7">
    <source>
        <dbReference type="EMBL" id="HGF34856.1"/>
    </source>
</evidence>
<accession>A0A7C3UYT4</accession>
<dbReference type="Gene3D" id="3.30.1390.20">
    <property type="entry name" value="Ribosomal protein L30, ferredoxin-like fold domain"/>
    <property type="match status" value="1"/>
</dbReference>
<proteinExistence type="inferred from homology"/>
<dbReference type="InterPro" id="IPR005996">
    <property type="entry name" value="Ribosomal_uL30_bac-type"/>
</dbReference>
<evidence type="ECO:0000256" key="5">
    <source>
        <dbReference type="ARBA" id="ARBA00035492"/>
    </source>
</evidence>
<dbReference type="GO" id="GO:0006412">
    <property type="term" value="P:translation"/>
    <property type="evidence" value="ECO:0007669"/>
    <property type="project" value="InterPro"/>
</dbReference>
<evidence type="ECO:0000259" key="6">
    <source>
        <dbReference type="Pfam" id="PF00327"/>
    </source>
</evidence>